<proteinExistence type="predicted"/>
<evidence type="ECO:0000313" key="3">
    <source>
        <dbReference type="Proteomes" id="UP001152888"/>
    </source>
</evidence>
<dbReference type="Proteomes" id="UP001152888">
    <property type="component" value="Unassembled WGS sequence"/>
</dbReference>
<protein>
    <submittedName>
        <fullName evidence="2">Uncharacterized protein</fullName>
    </submittedName>
</protein>
<reference evidence="2" key="1">
    <citation type="submission" date="2022-03" db="EMBL/GenBank/DDBJ databases">
        <authorList>
            <person name="Sayadi A."/>
        </authorList>
    </citation>
    <scope>NUCLEOTIDE SEQUENCE</scope>
</reference>
<feature type="transmembrane region" description="Helical" evidence="1">
    <location>
        <begin position="20"/>
        <end position="38"/>
    </location>
</feature>
<feature type="non-terminal residue" evidence="2">
    <location>
        <position position="43"/>
    </location>
</feature>
<dbReference type="EMBL" id="CAKOFQ010006715">
    <property type="protein sequence ID" value="CAH1964408.1"/>
    <property type="molecule type" value="Genomic_DNA"/>
</dbReference>
<comment type="caution">
    <text evidence="2">The sequence shown here is derived from an EMBL/GenBank/DDBJ whole genome shotgun (WGS) entry which is preliminary data.</text>
</comment>
<gene>
    <name evidence="2" type="ORF">ACAOBT_LOCUS5786</name>
</gene>
<keyword evidence="3" id="KW-1185">Reference proteome</keyword>
<keyword evidence="1" id="KW-0472">Membrane</keyword>
<dbReference type="AlphaFoldDB" id="A0A9P0JZN1"/>
<organism evidence="2 3">
    <name type="scientific">Acanthoscelides obtectus</name>
    <name type="common">Bean weevil</name>
    <name type="synonym">Bruchus obtectus</name>
    <dbReference type="NCBI Taxonomy" id="200917"/>
    <lineage>
        <taxon>Eukaryota</taxon>
        <taxon>Metazoa</taxon>
        <taxon>Ecdysozoa</taxon>
        <taxon>Arthropoda</taxon>
        <taxon>Hexapoda</taxon>
        <taxon>Insecta</taxon>
        <taxon>Pterygota</taxon>
        <taxon>Neoptera</taxon>
        <taxon>Endopterygota</taxon>
        <taxon>Coleoptera</taxon>
        <taxon>Polyphaga</taxon>
        <taxon>Cucujiformia</taxon>
        <taxon>Chrysomeloidea</taxon>
        <taxon>Chrysomelidae</taxon>
        <taxon>Bruchinae</taxon>
        <taxon>Bruchini</taxon>
        <taxon>Acanthoscelides</taxon>
    </lineage>
</organism>
<keyword evidence="1" id="KW-1133">Transmembrane helix</keyword>
<evidence type="ECO:0000313" key="2">
    <source>
        <dbReference type="EMBL" id="CAH1964408.1"/>
    </source>
</evidence>
<sequence>MLLAIAHSDDTDQYVTLVRLLRIFPYSFMSISYSYYFLNKIIK</sequence>
<evidence type="ECO:0000256" key="1">
    <source>
        <dbReference type="SAM" id="Phobius"/>
    </source>
</evidence>
<name>A0A9P0JZN1_ACAOB</name>
<accession>A0A9P0JZN1</accession>
<keyword evidence="1" id="KW-0812">Transmembrane</keyword>